<keyword evidence="3" id="KW-0171">Cobalt transport</keyword>
<keyword evidence="10" id="KW-0921">Nickel transport</keyword>
<evidence type="ECO:0000256" key="11">
    <source>
        <dbReference type="ARBA" id="ARBA00023136"/>
    </source>
</evidence>
<keyword evidence="7 13" id="KW-0812">Transmembrane</keyword>
<keyword evidence="5" id="KW-1003">Cell membrane</keyword>
<dbReference type="GO" id="GO:0032025">
    <property type="term" value="P:response to cobalt ion"/>
    <property type="evidence" value="ECO:0007669"/>
    <property type="project" value="TreeGrafter"/>
</dbReference>
<evidence type="ECO:0000256" key="6">
    <source>
        <dbReference type="ARBA" id="ARBA00022596"/>
    </source>
</evidence>
<dbReference type="GO" id="GO:0006824">
    <property type="term" value="P:cobalt ion transport"/>
    <property type="evidence" value="ECO:0007669"/>
    <property type="project" value="UniProtKB-KW"/>
</dbReference>
<feature type="transmembrane region" description="Helical" evidence="13">
    <location>
        <begin position="179"/>
        <end position="198"/>
    </location>
</feature>
<protein>
    <recommendedName>
        <fullName evidence="13">Nickel/cobalt efflux system</fullName>
    </recommendedName>
</protein>
<evidence type="ECO:0000313" key="14">
    <source>
        <dbReference type="EMBL" id="GLI24959.1"/>
    </source>
</evidence>
<keyword evidence="6" id="KW-0533">Nickel</keyword>
<evidence type="ECO:0000256" key="5">
    <source>
        <dbReference type="ARBA" id="ARBA00022475"/>
    </source>
</evidence>
<dbReference type="GO" id="GO:0046583">
    <property type="term" value="F:monoatomic cation efflux transmembrane transporter activity"/>
    <property type="evidence" value="ECO:0007669"/>
    <property type="project" value="TreeGrafter"/>
</dbReference>
<name>A0A9W6FLK7_XANFL</name>
<sequence>MPVSASTAAVTGRMRRAGLIALGLGAALLFALLVALVLYPDLAFAQGFGPPGGGGPKATPFGLGGGGAPPSGITGFILAKQSEFYRSLVQAVRAAKQDGHATFLLAGLSFAYGVFHAAGPGHGKAVISSYLLADGGTLRRGAVLSLAAGMVQAVAAILFVGILALVLGATAVSMAQAMTVVEVAAYGGIGLFGLYLAIVKGRALVAAARGDAAHVHAADCDCGDSHVPDPMLLAGQGGWKRAAVAVVSAGARPCSGAILVLTFALSQGVFMSGVAAAFAMGLGTAATVTAIAAIAVYGKRLAVRIAGRDTKWSVMARLGVELGAALLVMLFGFGLLTGYLESERLLPG</sequence>
<dbReference type="Proteomes" id="UP001144397">
    <property type="component" value="Unassembled WGS sequence"/>
</dbReference>
<organism evidence="14 15">
    <name type="scientific">Xanthobacter flavus</name>
    <dbReference type="NCBI Taxonomy" id="281"/>
    <lineage>
        <taxon>Bacteria</taxon>
        <taxon>Pseudomonadati</taxon>
        <taxon>Pseudomonadota</taxon>
        <taxon>Alphaproteobacteria</taxon>
        <taxon>Hyphomicrobiales</taxon>
        <taxon>Xanthobacteraceae</taxon>
        <taxon>Xanthobacter</taxon>
    </lineage>
</organism>
<gene>
    <name evidence="14" type="ORF">XFLAVUS301_46330</name>
</gene>
<dbReference type="GO" id="GO:0010045">
    <property type="term" value="P:response to nickel cation"/>
    <property type="evidence" value="ECO:0007669"/>
    <property type="project" value="TreeGrafter"/>
</dbReference>
<dbReference type="InterPro" id="IPR051224">
    <property type="entry name" value="NiCoT_RcnA"/>
</dbReference>
<evidence type="ECO:0000256" key="12">
    <source>
        <dbReference type="ARBA" id="ARBA00023285"/>
    </source>
</evidence>
<feature type="transmembrane region" description="Helical" evidence="13">
    <location>
        <begin position="269"/>
        <end position="297"/>
    </location>
</feature>
<evidence type="ECO:0000256" key="13">
    <source>
        <dbReference type="RuleBase" id="RU362101"/>
    </source>
</evidence>
<keyword evidence="12" id="KW-0170">Cobalt</keyword>
<comment type="caution">
    <text evidence="14">The sequence shown here is derived from an EMBL/GenBank/DDBJ whole genome shotgun (WGS) entry which is preliminary data.</text>
</comment>
<feature type="transmembrane region" description="Helical" evidence="13">
    <location>
        <begin position="100"/>
        <end position="122"/>
    </location>
</feature>
<keyword evidence="11 13" id="KW-0472">Membrane</keyword>
<evidence type="ECO:0000256" key="7">
    <source>
        <dbReference type="ARBA" id="ARBA00022692"/>
    </source>
</evidence>
<dbReference type="Pfam" id="PF03824">
    <property type="entry name" value="NicO"/>
    <property type="match status" value="2"/>
</dbReference>
<proteinExistence type="inferred from homology"/>
<keyword evidence="4 13" id="KW-0813">Transport</keyword>
<keyword evidence="9" id="KW-0406">Ion transport</keyword>
<dbReference type="InterPro" id="IPR011541">
    <property type="entry name" value="Ni/Co_transpt_high_affinity"/>
</dbReference>
<accession>A0A9W6FLK7</accession>
<comment type="subcellular location">
    <subcellularLocation>
        <location evidence="2 13">Cell membrane</location>
        <topology evidence="2 13">Multi-pass membrane protein</topology>
    </subcellularLocation>
</comment>
<comment type="similarity">
    <text evidence="13">Belongs to the NiCoT transporter (TC 2.A.52) family.</text>
</comment>
<evidence type="ECO:0000256" key="9">
    <source>
        <dbReference type="ARBA" id="ARBA00023065"/>
    </source>
</evidence>
<evidence type="ECO:0000256" key="10">
    <source>
        <dbReference type="ARBA" id="ARBA00023112"/>
    </source>
</evidence>
<dbReference type="AlphaFoldDB" id="A0A9W6FLK7"/>
<feature type="transmembrane region" description="Helical" evidence="13">
    <location>
        <begin position="142"/>
        <end position="167"/>
    </location>
</feature>
<dbReference type="PANTHER" id="PTHR40659:SF1">
    <property type="entry name" value="NICKEL_COBALT EFFLUX SYSTEM RCNA"/>
    <property type="match status" value="1"/>
</dbReference>
<dbReference type="GO" id="GO:0015099">
    <property type="term" value="F:nickel cation transmembrane transporter activity"/>
    <property type="evidence" value="ECO:0007669"/>
    <property type="project" value="UniProtKB-UniRule"/>
</dbReference>
<feature type="transmembrane region" description="Helical" evidence="13">
    <location>
        <begin position="318"/>
        <end position="340"/>
    </location>
</feature>
<evidence type="ECO:0000256" key="3">
    <source>
        <dbReference type="ARBA" id="ARBA00022426"/>
    </source>
</evidence>
<evidence type="ECO:0000256" key="2">
    <source>
        <dbReference type="ARBA" id="ARBA00004651"/>
    </source>
</evidence>
<reference evidence="14" key="1">
    <citation type="submission" date="2022-12" db="EMBL/GenBank/DDBJ databases">
        <title>Reference genome sequencing for broad-spectrum identification of bacterial and archaeal isolates by mass spectrometry.</title>
        <authorList>
            <person name="Sekiguchi Y."/>
            <person name="Tourlousse D.M."/>
        </authorList>
    </citation>
    <scope>NUCLEOTIDE SEQUENCE</scope>
    <source>
        <strain evidence="14">301</strain>
    </source>
</reference>
<evidence type="ECO:0000313" key="15">
    <source>
        <dbReference type="Proteomes" id="UP001144397"/>
    </source>
</evidence>
<keyword evidence="8 13" id="KW-1133">Transmembrane helix</keyword>
<comment type="function">
    <text evidence="1">Efflux system for nickel and cobalt.</text>
</comment>
<dbReference type="PANTHER" id="PTHR40659">
    <property type="entry name" value="NICKEL/COBALT EFFLUX SYSTEM RCNA"/>
    <property type="match status" value="1"/>
</dbReference>
<evidence type="ECO:0000256" key="1">
    <source>
        <dbReference type="ARBA" id="ARBA00002510"/>
    </source>
</evidence>
<evidence type="ECO:0000256" key="8">
    <source>
        <dbReference type="ARBA" id="ARBA00022989"/>
    </source>
</evidence>
<dbReference type="EMBL" id="BSDO01000009">
    <property type="protein sequence ID" value="GLI24959.1"/>
    <property type="molecule type" value="Genomic_DNA"/>
</dbReference>
<evidence type="ECO:0000256" key="4">
    <source>
        <dbReference type="ARBA" id="ARBA00022448"/>
    </source>
</evidence>
<dbReference type="GO" id="GO:0005886">
    <property type="term" value="C:plasma membrane"/>
    <property type="evidence" value="ECO:0007669"/>
    <property type="project" value="UniProtKB-SubCell"/>
</dbReference>